<dbReference type="Pfam" id="PF04566">
    <property type="entry name" value="RNA_pol_Rpb2_4"/>
    <property type="match status" value="1"/>
</dbReference>
<comment type="similarity">
    <text evidence="1 9">Belongs to the RNA polymerase beta chain family.</text>
</comment>
<dbReference type="InterPro" id="IPR007641">
    <property type="entry name" value="RNA_pol_Rpb2_7"/>
</dbReference>
<accession>A0AAQ3K239</accession>
<dbReference type="Gene3D" id="3.90.1110.10">
    <property type="entry name" value="RNA polymerase Rpb2, domain 2"/>
    <property type="match status" value="1"/>
</dbReference>
<dbReference type="InterPro" id="IPR007644">
    <property type="entry name" value="RNA_pol_bsu_protrusion"/>
</dbReference>
<feature type="domain" description="RNA polymerase beta subunit protrusion" evidence="14">
    <location>
        <begin position="68"/>
        <end position="457"/>
    </location>
</feature>
<gene>
    <name evidence="18" type="ORF">Cni_G09226</name>
</gene>
<dbReference type="InterPro" id="IPR015712">
    <property type="entry name" value="DNA-dir_RNA_pol_su2"/>
</dbReference>
<evidence type="ECO:0000313" key="19">
    <source>
        <dbReference type="Proteomes" id="UP001327560"/>
    </source>
</evidence>
<dbReference type="InterPro" id="IPR007120">
    <property type="entry name" value="DNA-dir_RNAP_su2_dom"/>
</dbReference>
<keyword evidence="19" id="KW-1185">Reference proteome</keyword>
<dbReference type="Pfam" id="PF04560">
    <property type="entry name" value="RNA_pol_Rpb2_7"/>
    <property type="match status" value="1"/>
</dbReference>
<feature type="domain" description="RNA polymerase Rpb2" evidence="15">
    <location>
        <begin position="497"/>
        <end position="558"/>
    </location>
</feature>
<dbReference type="Pfam" id="PF00562">
    <property type="entry name" value="RNA_pol_Rpb2_6"/>
    <property type="match status" value="1"/>
</dbReference>
<dbReference type="SUPFAM" id="SSF64484">
    <property type="entry name" value="beta and beta-prime subunits of DNA dependent RNA-polymerase"/>
    <property type="match status" value="1"/>
</dbReference>
<evidence type="ECO:0000259" key="13">
    <source>
        <dbReference type="Pfam" id="PF04561"/>
    </source>
</evidence>
<evidence type="ECO:0000256" key="6">
    <source>
        <dbReference type="ARBA" id="ARBA00022833"/>
    </source>
</evidence>
<dbReference type="GO" id="GO:0032549">
    <property type="term" value="F:ribonucleoside binding"/>
    <property type="evidence" value="ECO:0007669"/>
    <property type="project" value="InterPro"/>
</dbReference>
<dbReference type="InterPro" id="IPR037034">
    <property type="entry name" value="RNA_pol_Rpb2_2_sf"/>
</dbReference>
<organism evidence="18 19">
    <name type="scientific">Canna indica</name>
    <name type="common">Indian-shot</name>
    <dbReference type="NCBI Taxonomy" id="4628"/>
    <lineage>
        <taxon>Eukaryota</taxon>
        <taxon>Viridiplantae</taxon>
        <taxon>Streptophyta</taxon>
        <taxon>Embryophyta</taxon>
        <taxon>Tracheophyta</taxon>
        <taxon>Spermatophyta</taxon>
        <taxon>Magnoliopsida</taxon>
        <taxon>Liliopsida</taxon>
        <taxon>Zingiberales</taxon>
        <taxon>Cannaceae</taxon>
        <taxon>Canna</taxon>
    </lineage>
</organism>
<dbReference type="InterPro" id="IPR037033">
    <property type="entry name" value="DNA-dir_RNAP_su2_hyb_sf"/>
</dbReference>
<dbReference type="Pfam" id="PF04567">
    <property type="entry name" value="RNA_pol_Rpb2_5"/>
    <property type="match status" value="1"/>
</dbReference>
<evidence type="ECO:0000313" key="18">
    <source>
        <dbReference type="EMBL" id="WOL00513.1"/>
    </source>
</evidence>
<dbReference type="InterPro" id="IPR007647">
    <property type="entry name" value="RNA_pol_Rpb2_5"/>
</dbReference>
<keyword evidence="7 10" id="KW-0804">Transcription</keyword>
<feature type="domain" description="RNA polymerase Rpb2" evidence="12">
    <location>
        <begin position="1097"/>
        <end position="1194"/>
    </location>
</feature>
<dbReference type="GO" id="GO:0046872">
    <property type="term" value="F:metal ion binding"/>
    <property type="evidence" value="ECO:0007669"/>
    <property type="project" value="UniProtKB-KW"/>
</dbReference>
<keyword evidence="3 10" id="KW-0808">Transferase</keyword>
<dbReference type="EMBL" id="CP136892">
    <property type="protein sequence ID" value="WOL00513.1"/>
    <property type="molecule type" value="Genomic_DNA"/>
</dbReference>
<sequence>MEEEESPNANGVDLESDFMQEYHEKGQFGQEPMDLDSVPEGSLESDLSIKSLENFCKEASGAFLNDRGLIDHQISSYNNFVEHGLQDLINSLGEVVVEPGYDPSKKGAGQWRHASISFGTIRLEKPEFWPERDDVEESSLKLLPKHARLQNMTYSSKLKVEVRVQVYIQEKSDKAKTGKDIFVQKRVLNDEKREIVIGRLPVMVRSNLCWLNTLEKSDCIFDHGGYFLIKGMEKTFIAQEQRCLTRLWVTDKPVPTISYLSEIKRKRIYMKLVEAPKDEGFHGGKVISFFFLYATMPVWVMFFALGASSDKEVFEMIDLEDCDAGLSNIILATIKCADEEFEGFRSGDKAREHVNRMVKNSKFPPSESFDEYVSKYLFPNITRHREKALFLGYMVKCLLLSCSGKRKCDNKDDFRNKRLDLVGELLARELRAHIRHAERRMVKSMQRDLYGDRDLQLIERYLDASIITNGLNRAFSTGAWTHPYRKTERLSGIVATLRRTNPLQMICDMRKTRQQVAYAGKAGDARYPNPSFWGKLCFLSTTDGENCGLVKNLAVTAIVSSKVLESIVDKLIACGMEKLDEISLLSLSKMYKVFLNGDWVGVCSDMSSFADRFRCMRRAKLIHPQVEIKRDKHQKEVRVFTDAGRIMRPLLVVENLKKIRMLKGGVHTFQSLLDQEIIEFIGVEEEEDCQTAWGIKYLFEVNEAGSAPKYTHCELDPSFLLGLSCGIIPFANHNFARRVLYQAEKHSHQAIGFSTVNPNIRVDTLSHQLYYPQKPLFRTVIAECLGRADPSIGRKDSIARPEYFNGQNAIVAVNVHQGFNQEDSLVMNRSSLERGMFRTEHFRSYKAEVENKEFTKRVKLKEKVDFGKTDSKKGRVDSLDDDGFPYVGASLQCGDIVIGKVAESGEDHSIKLKHTEKGMVQKVLLSANDEGKNFAVVTLRQIRSPCLGDKFSSMHGQKGVVGFLESQENFPFTRQGIVPDIVINPHAFPTRQTPGQLLEAALGKGIACEGSTRYATPFSTTSVDDITNQLHRSGFSRWGSERVLNGRTGEMMRSMIFIGPTFYQRLIHMAEDKVKFRNTGPVHPLTRQPVADRKRFGGVKFGEMERDCLLAHGAAANLHERLFMLSDFSQMHICQKCQRAANVILRAVPGGKKIRGPYCPFCQSGENIVLINVPYGAKLLYQELFSMGICLKFDTEVC</sequence>
<evidence type="ECO:0000256" key="7">
    <source>
        <dbReference type="ARBA" id="ARBA00023163"/>
    </source>
</evidence>
<dbReference type="PROSITE" id="PS01166">
    <property type="entry name" value="RNA_POL_BETA"/>
    <property type="match status" value="1"/>
</dbReference>
<dbReference type="CDD" id="cd00653">
    <property type="entry name" value="RNA_pol_B_RPB2"/>
    <property type="match status" value="1"/>
</dbReference>
<dbReference type="FunFam" id="3.90.1100.10:FF:000012">
    <property type="entry name" value="DNA-directed RNA polymerase subunit beta"/>
    <property type="match status" value="1"/>
</dbReference>
<dbReference type="InterPro" id="IPR007645">
    <property type="entry name" value="RNA_pol_Rpb2_3"/>
</dbReference>
<dbReference type="PANTHER" id="PTHR20856">
    <property type="entry name" value="DNA-DIRECTED RNA POLYMERASE I SUBUNIT 2"/>
    <property type="match status" value="1"/>
</dbReference>
<dbReference type="EC" id="2.7.7.6" evidence="10"/>
<feature type="domain" description="DNA-directed RNA polymerase subunit 2 hybrid-binding" evidence="11">
    <location>
        <begin position="725"/>
        <end position="1095"/>
    </location>
</feature>
<dbReference type="Gene3D" id="2.40.270.10">
    <property type="entry name" value="DNA-directed RNA polymerase, subunit 2, domain 6"/>
    <property type="match status" value="1"/>
</dbReference>
<name>A0AAQ3K239_9LILI</name>
<evidence type="ECO:0000256" key="3">
    <source>
        <dbReference type="ARBA" id="ARBA00022679"/>
    </source>
</evidence>
<evidence type="ECO:0000256" key="2">
    <source>
        <dbReference type="ARBA" id="ARBA00022478"/>
    </source>
</evidence>
<evidence type="ECO:0000259" key="17">
    <source>
        <dbReference type="Pfam" id="PF04567"/>
    </source>
</evidence>
<dbReference type="GO" id="GO:0003677">
    <property type="term" value="F:DNA binding"/>
    <property type="evidence" value="ECO:0007669"/>
    <property type="project" value="InterPro"/>
</dbReference>
<evidence type="ECO:0000256" key="10">
    <source>
        <dbReference type="RuleBase" id="RU363031"/>
    </source>
</evidence>
<protein>
    <recommendedName>
        <fullName evidence="10">DNA-directed RNA polymerase subunit beta</fullName>
        <ecNumber evidence="10">2.7.7.6</ecNumber>
    </recommendedName>
</protein>
<dbReference type="AlphaFoldDB" id="A0AAQ3K239"/>
<dbReference type="FunFam" id="2.40.50.150:FF:000005">
    <property type="entry name" value="DNA-directed RNA polymerase subunit beta"/>
    <property type="match status" value="1"/>
</dbReference>
<dbReference type="InterPro" id="IPR007646">
    <property type="entry name" value="RNA_pol_Rpb2_4"/>
</dbReference>
<dbReference type="InterPro" id="IPR007121">
    <property type="entry name" value="RNA_pol_bsu_CS"/>
</dbReference>
<evidence type="ECO:0000259" key="11">
    <source>
        <dbReference type="Pfam" id="PF00562"/>
    </source>
</evidence>
<evidence type="ECO:0000256" key="1">
    <source>
        <dbReference type="ARBA" id="ARBA00006835"/>
    </source>
</evidence>
<dbReference type="FunFam" id="3.90.1800.10:FF:000006">
    <property type="entry name" value="DNA-directed RNA polymerase subunit beta"/>
    <property type="match status" value="1"/>
</dbReference>
<dbReference type="GO" id="GO:0006351">
    <property type="term" value="P:DNA-templated transcription"/>
    <property type="evidence" value="ECO:0007669"/>
    <property type="project" value="InterPro"/>
</dbReference>
<evidence type="ECO:0000259" key="14">
    <source>
        <dbReference type="Pfam" id="PF04563"/>
    </source>
</evidence>
<evidence type="ECO:0000256" key="4">
    <source>
        <dbReference type="ARBA" id="ARBA00022695"/>
    </source>
</evidence>
<dbReference type="InterPro" id="IPR007642">
    <property type="entry name" value="RNA_pol_Rpb2_2"/>
</dbReference>
<dbReference type="Pfam" id="PF04561">
    <property type="entry name" value="RNA_pol_Rpb2_2"/>
    <property type="match status" value="1"/>
</dbReference>
<evidence type="ECO:0000259" key="16">
    <source>
        <dbReference type="Pfam" id="PF04566"/>
    </source>
</evidence>
<dbReference type="GO" id="GO:0000428">
    <property type="term" value="C:DNA-directed RNA polymerase complex"/>
    <property type="evidence" value="ECO:0007669"/>
    <property type="project" value="UniProtKB-KW"/>
</dbReference>
<dbReference type="GO" id="GO:0003899">
    <property type="term" value="F:DNA-directed RNA polymerase activity"/>
    <property type="evidence" value="ECO:0007669"/>
    <property type="project" value="UniProtKB-EC"/>
</dbReference>
<dbReference type="Gene3D" id="3.90.1800.10">
    <property type="entry name" value="RNA polymerase alpha subunit dimerisation domain"/>
    <property type="match status" value="1"/>
</dbReference>
<keyword evidence="4 10" id="KW-0548">Nucleotidyltransferase</keyword>
<dbReference type="Gene3D" id="2.40.50.150">
    <property type="match status" value="1"/>
</dbReference>
<dbReference type="Gene3D" id="3.90.1100.10">
    <property type="match status" value="2"/>
</dbReference>
<feature type="domain" description="RNA polymerase Rpb2" evidence="13">
    <location>
        <begin position="296"/>
        <end position="420"/>
    </location>
</feature>
<dbReference type="FunFam" id="3.90.1100.10:FF:000015">
    <property type="entry name" value="DNA-directed RNA polymerase subunit beta"/>
    <property type="match status" value="1"/>
</dbReference>
<evidence type="ECO:0000259" key="15">
    <source>
        <dbReference type="Pfam" id="PF04565"/>
    </source>
</evidence>
<keyword evidence="5" id="KW-0479">Metal-binding</keyword>
<dbReference type="InterPro" id="IPR014724">
    <property type="entry name" value="RNA_pol_RPB2_OB-fold"/>
</dbReference>
<keyword evidence="2 10" id="KW-0240">DNA-directed RNA polymerase</keyword>
<keyword evidence="6" id="KW-0862">Zinc</keyword>
<dbReference type="Proteomes" id="UP001327560">
    <property type="component" value="Chromosome 3"/>
</dbReference>
<proteinExistence type="inferred from homology"/>
<evidence type="ECO:0000256" key="9">
    <source>
        <dbReference type="RuleBase" id="RU000434"/>
    </source>
</evidence>
<evidence type="ECO:0000256" key="5">
    <source>
        <dbReference type="ARBA" id="ARBA00022723"/>
    </source>
</evidence>
<reference evidence="18 19" key="1">
    <citation type="submission" date="2023-10" db="EMBL/GenBank/DDBJ databases">
        <title>Chromosome-scale genome assembly provides insights into flower coloration mechanisms of Canna indica.</title>
        <authorList>
            <person name="Li C."/>
        </authorList>
    </citation>
    <scope>NUCLEOTIDE SEQUENCE [LARGE SCALE GENOMIC DNA]</scope>
    <source>
        <tissue evidence="18">Flower</tissue>
    </source>
</reference>
<dbReference type="Pfam" id="PF04565">
    <property type="entry name" value="RNA_pol_Rpb2_3"/>
    <property type="match status" value="1"/>
</dbReference>
<evidence type="ECO:0000256" key="8">
    <source>
        <dbReference type="ARBA" id="ARBA00048552"/>
    </source>
</evidence>
<comment type="function">
    <text evidence="10">DNA-dependent RNA polymerase catalyzes the transcription of DNA into RNA using the four ribonucleoside triphosphates as substrates.</text>
</comment>
<dbReference type="Pfam" id="PF04563">
    <property type="entry name" value="RNA_pol_Rpb2_1"/>
    <property type="match status" value="1"/>
</dbReference>
<feature type="domain" description="RNA polymerase Rpb2" evidence="17">
    <location>
        <begin position="669"/>
        <end position="717"/>
    </location>
</feature>
<feature type="domain" description="RNA polymerase Rpb2" evidence="16">
    <location>
        <begin position="593"/>
        <end position="654"/>
    </location>
</feature>
<evidence type="ECO:0000259" key="12">
    <source>
        <dbReference type="Pfam" id="PF04560"/>
    </source>
</evidence>
<comment type="catalytic activity">
    <reaction evidence="8 10">
        <text>RNA(n) + a ribonucleoside 5'-triphosphate = RNA(n+1) + diphosphate</text>
        <dbReference type="Rhea" id="RHEA:21248"/>
        <dbReference type="Rhea" id="RHEA-COMP:14527"/>
        <dbReference type="Rhea" id="RHEA-COMP:17342"/>
        <dbReference type="ChEBI" id="CHEBI:33019"/>
        <dbReference type="ChEBI" id="CHEBI:61557"/>
        <dbReference type="ChEBI" id="CHEBI:140395"/>
        <dbReference type="EC" id="2.7.7.6"/>
    </reaction>
</comment>